<feature type="compositionally biased region" description="Acidic residues" evidence="1">
    <location>
        <begin position="71"/>
        <end position="95"/>
    </location>
</feature>
<dbReference type="GeneID" id="90541067"/>
<dbReference type="EMBL" id="CP142729">
    <property type="protein sequence ID" value="WUR03249.1"/>
    <property type="molecule type" value="Genomic_DNA"/>
</dbReference>
<evidence type="ECO:0000256" key="1">
    <source>
        <dbReference type="SAM" id="MobiDB-lite"/>
    </source>
</evidence>
<dbReference type="Proteomes" id="UP001334084">
    <property type="component" value="Chromosome 4"/>
</dbReference>
<proteinExistence type="predicted"/>
<dbReference type="KEGG" id="vnx:VNE69_04077"/>
<name>A0AAX4JBB6_9MICR</name>
<accession>A0AAX4JBB6</accession>
<organism evidence="2 3">
    <name type="scientific">Vairimorpha necatrix</name>
    <dbReference type="NCBI Taxonomy" id="6039"/>
    <lineage>
        <taxon>Eukaryota</taxon>
        <taxon>Fungi</taxon>
        <taxon>Fungi incertae sedis</taxon>
        <taxon>Microsporidia</taxon>
        <taxon>Nosematidae</taxon>
        <taxon>Vairimorpha</taxon>
    </lineage>
</organism>
<evidence type="ECO:0000313" key="2">
    <source>
        <dbReference type="EMBL" id="WUR03249.1"/>
    </source>
</evidence>
<feature type="region of interest" description="Disordered" evidence="1">
    <location>
        <begin position="61"/>
        <end position="120"/>
    </location>
</feature>
<dbReference type="RefSeq" id="XP_065329394.1">
    <property type="nucleotide sequence ID" value="XM_065473322.1"/>
</dbReference>
<evidence type="ECO:0000313" key="3">
    <source>
        <dbReference type="Proteomes" id="UP001334084"/>
    </source>
</evidence>
<feature type="compositionally biased region" description="Polar residues" evidence="1">
    <location>
        <begin position="61"/>
        <end position="70"/>
    </location>
</feature>
<dbReference type="AlphaFoldDB" id="A0AAX4JBB6"/>
<protein>
    <submittedName>
        <fullName evidence="2">Uncharacterized protein</fullName>
    </submittedName>
</protein>
<reference evidence="2" key="1">
    <citation type="journal article" date="2024" name="BMC Genomics">
        <title>Functional annotation of a divergent genome using sequence and structure-based similarity.</title>
        <authorList>
            <person name="Svedberg D."/>
            <person name="Winiger R.R."/>
            <person name="Berg A."/>
            <person name="Sharma H."/>
            <person name="Tellgren-Roth C."/>
            <person name="Debrunner-Vossbrinck B.A."/>
            <person name="Vossbrinck C.R."/>
            <person name="Barandun J."/>
        </authorList>
    </citation>
    <scope>NUCLEOTIDE SEQUENCE</scope>
    <source>
        <strain evidence="2">Illinois isolate</strain>
    </source>
</reference>
<sequence>MIVLFLFDLCITSKISKNDSNFFSYTENSRKCHLSRILDNERYSHLTCIFENYLESQINGTNSASPFNEDSYSEDSLDENNNEDSQSEDSLDENDDKCIKHNHNKADNITPNDQEDNRNTSDEYVDTYDALNESEKCCTLTNEGSDSDTSTDEFEDTCTSLEDNTKVSDLTYYNIWHGRDNYRLPQRNQLYEINKNDV</sequence>
<gene>
    <name evidence="2" type="ORF">VNE69_04077</name>
</gene>
<keyword evidence="3" id="KW-1185">Reference proteome</keyword>